<evidence type="ECO:0000313" key="2">
    <source>
        <dbReference type="EMBL" id="MCH7410356.1"/>
    </source>
</evidence>
<dbReference type="Gene3D" id="3.90.320.10">
    <property type="match status" value="1"/>
</dbReference>
<accession>A0ABS9V1Q9</accession>
<dbReference type="InterPro" id="IPR027417">
    <property type="entry name" value="P-loop_NTPase"/>
</dbReference>
<name>A0ABS9V1Q9_9BACT</name>
<evidence type="ECO:0000313" key="3">
    <source>
        <dbReference type="Proteomes" id="UP001165489"/>
    </source>
</evidence>
<protein>
    <submittedName>
        <fullName evidence="2">PD-(D/E)XK nuclease family protein</fullName>
    </submittedName>
</protein>
<dbReference type="RefSeq" id="WP_241348724.1">
    <property type="nucleotide sequence ID" value="NZ_JAKZGP010000035.1"/>
</dbReference>
<dbReference type="InterPro" id="IPR038726">
    <property type="entry name" value="PDDEXK_AddAB-type"/>
</dbReference>
<keyword evidence="3" id="KW-1185">Reference proteome</keyword>
<dbReference type="Proteomes" id="UP001165489">
    <property type="component" value="Unassembled WGS sequence"/>
</dbReference>
<proteinExistence type="predicted"/>
<dbReference type="SUPFAM" id="SSF52540">
    <property type="entry name" value="P-loop containing nucleoside triphosphate hydrolases"/>
    <property type="match status" value="1"/>
</dbReference>
<dbReference type="SUPFAM" id="SSF52980">
    <property type="entry name" value="Restriction endonuclease-like"/>
    <property type="match status" value="1"/>
</dbReference>
<dbReference type="InterPro" id="IPR011604">
    <property type="entry name" value="PDDEXK-like_dom_sf"/>
</dbReference>
<evidence type="ECO:0000259" key="1">
    <source>
        <dbReference type="Pfam" id="PF12705"/>
    </source>
</evidence>
<feature type="domain" description="PD-(D/E)XK endonuclease-like" evidence="1">
    <location>
        <begin position="655"/>
        <end position="951"/>
    </location>
</feature>
<organism evidence="2 3">
    <name type="scientific">Belliella filtrata</name>
    <dbReference type="NCBI Taxonomy" id="2923435"/>
    <lineage>
        <taxon>Bacteria</taxon>
        <taxon>Pseudomonadati</taxon>
        <taxon>Bacteroidota</taxon>
        <taxon>Cytophagia</taxon>
        <taxon>Cytophagales</taxon>
        <taxon>Cyclobacteriaceae</taxon>
        <taxon>Belliella</taxon>
    </lineage>
</organism>
<dbReference type="InterPro" id="IPR011335">
    <property type="entry name" value="Restrct_endonuc-II-like"/>
</dbReference>
<sequence>MKGFLKNTAERILSEHQHLEQLRVVLPNRRAGLFFTQHLGQLISEPTWMPEVVTIEELFYGYAKQRPADNLTLIFELFKVYQSLHPSPESFDKFYYWGEMILKDFNDVDQFMAEAKKLYHHLSEVKELSADLSFLTEEQVALIQQFWKSFELQEAYQKEKFLQFWEMLSTLYESFQAHLNVAGLAYSGQLYRKVVEGLTSIPNPEKHHVFIGFNAFTATEERLIKHFIAEFGAEIYWDVDTYYLDDLNQEAGLFFRAYAKDPVFEKTFPKEIPVKIQREHIKITTYATPLKSNQANLVGSILENVPKGQAWEETVVILPDEQMLFPVLHSLPEQVDKVNVTMGYPVKNTPVYAFIESVLELQRYIKMEDQVLSVYHRPLKDILSLIYLKAENSEFCKDVLKEIQEENRIYYPLEKLQKASPFFELIFKKVASQDLFDYLTTLIEALVERLPDEGLQQSYLFQCYKQLNRLKDIFRSQEAVEVDLEFFIKIFRQLFREVKLPFEGEPLQGLQLMGVLESRNLDFERVIICNMNEDSFPPAASLNSMIPFNLRRAFGLPVQEQNDAIYAYTFYRLLHQAKEVHMIYTTSSDQGKAGEKSRYIQQMQVEMNLQEDEEVVYLPVDLHQSKEIIIEKDKDVVKLLEAYKVDENGFSRKYFSPSALSVYLDCRLKFYFQYIAKVKEKEEVKEEIDAGVFGNLAHYSMEHLYGGFISRKGRSLVEKEDFEDLSKNWVFPAIELGIRQYYNLEKDANTKLSGQMAIVRDVLQKYIEELLAIDKADAPYKIISMEQTYKADFEITTSDGMSKVKLQGIIDRVDEKDGVIRLIDYKSGADKKEFSTVASLFDREDSKRNKAAMQTLYYGLLYQASFPENAKPLKPALFNFKEIFKDDFNPYLKEKPIPKVAAQEVQDYKLLQDQYESTLKVLLEELYDSNIPFDQTNNLEKCKYCPYIELCSRGKV</sequence>
<dbReference type="EMBL" id="JAKZGP010000035">
    <property type="protein sequence ID" value="MCH7410356.1"/>
    <property type="molecule type" value="Genomic_DNA"/>
</dbReference>
<dbReference type="Gene3D" id="3.40.50.300">
    <property type="entry name" value="P-loop containing nucleotide triphosphate hydrolases"/>
    <property type="match status" value="1"/>
</dbReference>
<reference evidence="2" key="1">
    <citation type="submission" date="2022-03" db="EMBL/GenBank/DDBJ databases">
        <title>De novo assembled genomes of Belliella spp. (Cyclobacteriaceae) strains.</title>
        <authorList>
            <person name="Szabo A."/>
            <person name="Korponai K."/>
            <person name="Felfoldi T."/>
        </authorList>
    </citation>
    <scope>NUCLEOTIDE SEQUENCE</scope>
    <source>
        <strain evidence="2">DSM 111904</strain>
    </source>
</reference>
<comment type="caution">
    <text evidence="2">The sequence shown here is derived from an EMBL/GenBank/DDBJ whole genome shotgun (WGS) entry which is preliminary data.</text>
</comment>
<dbReference type="Pfam" id="PF12705">
    <property type="entry name" value="PDDEXK_1"/>
    <property type="match status" value="1"/>
</dbReference>
<gene>
    <name evidence="2" type="ORF">MM239_13190</name>
</gene>